<accession>A0A8H4ANA8</accession>
<dbReference type="Pfam" id="PF13516">
    <property type="entry name" value="LRR_6"/>
    <property type="match status" value="6"/>
</dbReference>
<proteinExistence type="predicted"/>
<evidence type="ECO:0000313" key="1">
    <source>
        <dbReference type="EMBL" id="KAF0515756.1"/>
    </source>
</evidence>
<dbReference type="EMBL" id="WTPW01000393">
    <property type="protein sequence ID" value="KAF0515756.1"/>
    <property type="molecule type" value="Genomic_DNA"/>
</dbReference>
<dbReference type="PROSITE" id="PS51450">
    <property type="entry name" value="LRR"/>
    <property type="match status" value="1"/>
</dbReference>
<dbReference type="Gene3D" id="3.80.10.10">
    <property type="entry name" value="Ribonuclease Inhibitor"/>
    <property type="match status" value="3"/>
</dbReference>
<gene>
    <name evidence="1" type="ORF">F8M41_017259</name>
</gene>
<name>A0A8H4ANA8_GIGMA</name>
<dbReference type="OrthoDB" id="120976at2759"/>
<dbReference type="InterPro" id="IPR001611">
    <property type="entry name" value="Leu-rich_rpt"/>
</dbReference>
<reference evidence="1 2" key="1">
    <citation type="journal article" date="2019" name="Environ. Microbiol.">
        <title>At the nexus of three kingdoms: the genome of the mycorrhizal fungus Gigaspora margarita provides insights into plant, endobacterial and fungal interactions.</title>
        <authorList>
            <person name="Venice F."/>
            <person name="Ghignone S."/>
            <person name="Salvioli di Fossalunga A."/>
            <person name="Amselem J."/>
            <person name="Novero M."/>
            <person name="Xianan X."/>
            <person name="Sedzielewska Toro K."/>
            <person name="Morin E."/>
            <person name="Lipzen A."/>
            <person name="Grigoriev I.V."/>
            <person name="Henrissat B."/>
            <person name="Martin F.M."/>
            <person name="Bonfante P."/>
        </authorList>
    </citation>
    <scope>NUCLEOTIDE SEQUENCE [LARGE SCALE GENOMIC DNA]</scope>
    <source>
        <strain evidence="1 2">BEG34</strain>
    </source>
</reference>
<dbReference type="Proteomes" id="UP000439903">
    <property type="component" value="Unassembled WGS sequence"/>
</dbReference>
<dbReference type="PANTHER" id="PTHR24114:SF2">
    <property type="entry name" value="F-BOX DOMAIN-CONTAINING PROTEIN-RELATED"/>
    <property type="match status" value="1"/>
</dbReference>
<dbReference type="PANTHER" id="PTHR24114">
    <property type="entry name" value="LEUCINE RICH REPEAT FAMILY PROTEIN"/>
    <property type="match status" value="1"/>
</dbReference>
<dbReference type="InterPro" id="IPR052394">
    <property type="entry name" value="LRR-containing"/>
</dbReference>
<keyword evidence="2" id="KW-1185">Reference proteome</keyword>
<dbReference type="InterPro" id="IPR032675">
    <property type="entry name" value="LRR_dom_sf"/>
</dbReference>
<dbReference type="SMART" id="SM00368">
    <property type="entry name" value="LRR_RI"/>
    <property type="match status" value="7"/>
</dbReference>
<protein>
    <submittedName>
        <fullName evidence="1">Protein NLRC3</fullName>
    </submittedName>
</protein>
<dbReference type="SMART" id="SM00365">
    <property type="entry name" value="LRR_SD22"/>
    <property type="match status" value="3"/>
</dbReference>
<dbReference type="AlphaFoldDB" id="A0A8H4ANA8"/>
<sequence length="440" mass="49612">MIKLPNECLFIVFNNLNDDSKSLYSSLLVNRQLCRIIIPILWSNMTRKLDRKKIINICLLTLNAEEQALLFPFKITLPNYPKPLFEYTSYATSIDSSLNRGVVNWLNKNGHEEILDRWDSNFNYIVNAVKYSLITMFLRTNKRLEYLEIVGFIDSNNKLIFENLCRNNSIISLYLYNNRVDSEGIAEIFEKNTTLTSLNIKSKIFDLNGVKVLANALHINTTLASLKLNYENIDIEGGKALTKVICKNITLTSLNLSNNYISIEGGKAFAEALCANTTLTFLDLSRNYICTEGGKELAKALHENTSLTSLYFSDNNIDIEGGKAFAKALYINTTLTSLDISYNNINFEGGKVLAEVLCKNNILTSLNVRGNNIGNEGAKIFAKVLYINTALTFLDLSHNGITSEGVDALTEALHKNITLVSLYLYGNQIDYNDVIRVHYY</sequence>
<comment type="caution">
    <text evidence="1">The sequence shown here is derived from an EMBL/GenBank/DDBJ whole genome shotgun (WGS) entry which is preliminary data.</text>
</comment>
<dbReference type="SUPFAM" id="SSF52047">
    <property type="entry name" value="RNI-like"/>
    <property type="match status" value="1"/>
</dbReference>
<organism evidence="1 2">
    <name type="scientific">Gigaspora margarita</name>
    <dbReference type="NCBI Taxonomy" id="4874"/>
    <lineage>
        <taxon>Eukaryota</taxon>
        <taxon>Fungi</taxon>
        <taxon>Fungi incertae sedis</taxon>
        <taxon>Mucoromycota</taxon>
        <taxon>Glomeromycotina</taxon>
        <taxon>Glomeromycetes</taxon>
        <taxon>Diversisporales</taxon>
        <taxon>Gigasporaceae</taxon>
        <taxon>Gigaspora</taxon>
    </lineage>
</organism>
<evidence type="ECO:0000313" key="2">
    <source>
        <dbReference type="Proteomes" id="UP000439903"/>
    </source>
</evidence>